<dbReference type="SUPFAM" id="SSF52172">
    <property type="entry name" value="CheY-like"/>
    <property type="match status" value="1"/>
</dbReference>
<comment type="caution">
    <text evidence="9">The sequence shown here is derived from an EMBL/GenBank/DDBJ whole genome shotgun (WGS) entry which is preliminary data.</text>
</comment>
<feature type="modified residue" description="4-aspartylphosphate" evidence="5">
    <location>
        <position position="754"/>
    </location>
</feature>
<evidence type="ECO:0000259" key="8">
    <source>
        <dbReference type="PROSITE" id="PS50110"/>
    </source>
</evidence>
<comment type="catalytic activity">
    <reaction evidence="1">
        <text>ATP + protein L-histidine = ADP + protein N-phospho-L-histidine.</text>
        <dbReference type="EC" id="2.7.13.3"/>
    </reaction>
</comment>
<evidence type="ECO:0000313" key="10">
    <source>
        <dbReference type="Proteomes" id="UP001169063"/>
    </source>
</evidence>
<reference evidence="9" key="1">
    <citation type="submission" date="2023-07" db="EMBL/GenBank/DDBJ databases">
        <title>Brevundimonas soil sp. nov., isolated from the soil of chemical plant.</title>
        <authorList>
            <person name="Wu N."/>
        </authorList>
    </citation>
    <scope>NUCLEOTIDE SEQUENCE</scope>
    <source>
        <strain evidence="9">XZ-24</strain>
    </source>
</reference>
<dbReference type="PANTHER" id="PTHR45339">
    <property type="entry name" value="HYBRID SIGNAL TRANSDUCTION HISTIDINE KINASE J"/>
    <property type="match status" value="1"/>
</dbReference>
<proteinExistence type="predicted"/>
<dbReference type="GO" id="GO:0005524">
    <property type="term" value="F:ATP binding"/>
    <property type="evidence" value="ECO:0007669"/>
    <property type="project" value="UniProtKB-KW"/>
</dbReference>
<dbReference type="CDD" id="cd17546">
    <property type="entry name" value="REC_hyHK_CKI1_RcsC-like"/>
    <property type="match status" value="1"/>
</dbReference>
<dbReference type="CDD" id="cd00082">
    <property type="entry name" value="HisKA"/>
    <property type="match status" value="1"/>
</dbReference>
<evidence type="ECO:0000256" key="6">
    <source>
        <dbReference type="SAM" id="Phobius"/>
    </source>
</evidence>
<dbReference type="RefSeq" id="WP_302108896.1">
    <property type="nucleotide sequence ID" value="NZ_JAUKTR010000001.1"/>
</dbReference>
<dbReference type="Gene3D" id="3.30.565.10">
    <property type="entry name" value="Histidine kinase-like ATPase, C-terminal domain"/>
    <property type="match status" value="1"/>
</dbReference>
<evidence type="ECO:0000256" key="5">
    <source>
        <dbReference type="PROSITE-ProRule" id="PRU00169"/>
    </source>
</evidence>
<dbReference type="InterPro" id="IPR003594">
    <property type="entry name" value="HATPase_dom"/>
</dbReference>
<dbReference type="InterPro" id="IPR004358">
    <property type="entry name" value="Sig_transdc_His_kin-like_C"/>
</dbReference>
<dbReference type="CDD" id="cd16922">
    <property type="entry name" value="HATPase_EvgS-ArcB-TorS-like"/>
    <property type="match status" value="1"/>
</dbReference>
<dbReference type="InterPro" id="IPR036097">
    <property type="entry name" value="HisK_dim/P_sf"/>
</dbReference>
<keyword evidence="3 5" id="KW-0597">Phosphoprotein</keyword>
<dbReference type="SMART" id="SM00448">
    <property type="entry name" value="REC"/>
    <property type="match status" value="1"/>
</dbReference>
<accession>A0ABT8SK75</accession>
<dbReference type="PROSITE" id="PS50110">
    <property type="entry name" value="RESPONSE_REGULATORY"/>
    <property type="match status" value="1"/>
</dbReference>
<organism evidence="9 10">
    <name type="scientific">Peiella sedimenti</name>
    <dbReference type="NCBI Taxonomy" id="3061083"/>
    <lineage>
        <taxon>Bacteria</taxon>
        <taxon>Pseudomonadati</taxon>
        <taxon>Pseudomonadota</taxon>
        <taxon>Alphaproteobacteria</taxon>
        <taxon>Caulobacterales</taxon>
        <taxon>Caulobacteraceae</taxon>
        <taxon>Peiella</taxon>
    </lineage>
</organism>
<dbReference type="EC" id="2.7.13.3" evidence="2"/>
<dbReference type="EMBL" id="JAUKTR010000001">
    <property type="protein sequence ID" value="MDO1558485.1"/>
    <property type="molecule type" value="Genomic_DNA"/>
</dbReference>
<keyword evidence="4" id="KW-0902">Two-component regulatory system</keyword>
<evidence type="ECO:0000256" key="1">
    <source>
        <dbReference type="ARBA" id="ARBA00000085"/>
    </source>
</evidence>
<keyword evidence="9" id="KW-0547">Nucleotide-binding</keyword>
<protein>
    <recommendedName>
        <fullName evidence="2">histidine kinase</fullName>
        <ecNumber evidence="2">2.7.13.3</ecNumber>
    </recommendedName>
</protein>
<sequence>MKSFSVTRKLLIGVVASSLVALALTFGLAFHGFKERFEAQRHSDLTLYARERARTEQQIFDDLRAKHAAATEALQLRLAHSDLTASAEEFERRFPLQPDGTRRSRPELFDGLANGAGSYMYGIGSFMARGAELTAEDKTLLLGAMRVVFSTGTADPSRFDNFYFFTPDDRMIMFAPRRADRLIYYRQDAPASFRFSGEEMAQLPRPENNPQGVMRCSRLRALLSDSRRATLTTGCFTPVYLNGRYVGAWGNSLQIGSYLLRAVNEAPAGAESLIVNGQGSLIAYPGFETPGRAEASVVQLYENNLHLTQLVQRIRQSGRRYGVLETSDGRHIISYGHVEGPDWYFLTTTSTASVVREAATAALVLVAAGALVLALQIAIVWWLVRQVVTRPLKRLAARHADGAEATDVEDIEARRDEVGGLARALSAAKARSDDLLRTLETRVQERTAELERANAAKTSFLTNMSHELRTPLNGVVALSELLKARQTEPEAREMAGLITASGRMLEQVVNDILDVSKIEAGQLKLETTPFSLRECLTRISELHRAAARAKGVELNCRISPDADGWYLGDPVRLTQILSNLLSNAVKFTERGAVTLTAKASPRGLRISVKDTGVGFDADAARRLFRRFEQADASITRKYGGTGLGLSISQSLAEMMGGDIQARSTPGKGSTFTLAVALTPTEPPQGAAMAAQPVEFAGDAPARPPRILLAEDHPTNQRVVALVLEQIGVDLTIVENGRDALDHAQASAYDLILMDVQMPEMDGLTATRAIRRFEAEVGRPRTPIVSLTANALPEHVKMSLEAGSDRHLAKPLRPDALIALVQELARPRVDLAATEAA</sequence>
<keyword evidence="6" id="KW-1133">Transmembrane helix</keyword>
<dbReference type="SMART" id="SM00388">
    <property type="entry name" value="HisKA"/>
    <property type="match status" value="1"/>
</dbReference>
<dbReference type="InterPro" id="IPR011006">
    <property type="entry name" value="CheY-like_superfamily"/>
</dbReference>
<evidence type="ECO:0000313" key="9">
    <source>
        <dbReference type="EMBL" id="MDO1558485.1"/>
    </source>
</evidence>
<feature type="domain" description="Response regulatory" evidence="8">
    <location>
        <begin position="705"/>
        <end position="824"/>
    </location>
</feature>
<evidence type="ECO:0000256" key="2">
    <source>
        <dbReference type="ARBA" id="ARBA00012438"/>
    </source>
</evidence>
<dbReference type="InterPro" id="IPR003661">
    <property type="entry name" value="HisK_dim/P_dom"/>
</dbReference>
<dbReference type="SMART" id="SM00387">
    <property type="entry name" value="HATPase_c"/>
    <property type="match status" value="1"/>
</dbReference>
<keyword evidence="9" id="KW-0067">ATP-binding</keyword>
<dbReference type="Pfam" id="PF00072">
    <property type="entry name" value="Response_reg"/>
    <property type="match status" value="1"/>
</dbReference>
<dbReference type="Gene3D" id="6.10.340.10">
    <property type="match status" value="1"/>
</dbReference>
<keyword evidence="6" id="KW-0812">Transmembrane</keyword>
<dbReference type="SUPFAM" id="SSF55874">
    <property type="entry name" value="ATPase domain of HSP90 chaperone/DNA topoisomerase II/histidine kinase"/>
    <property type="match status" value="1"/>
</dbReference>
<dbReference type="Gene3D" id="3.40.50.2300">
    <property type="match status" value="1"/>
</dbReference>
<evidence type="ECO:0000259" key="7">
    <source>
        <dbReference type="PROSITE" id="PS50109"/>
    </source>
</evidence>
<keyword evidence="6" id="KW-0472">Membrane</keyword>
<dbReference type="SUPFAM" id="SSF47384">
    <property type="entry name" value="Homodimeric domain of signal transducing histidine kinase"/>
    <property type="match status" value="1"/>
</dbReference>
<dbReference type="InterPro" id="IPR036890">
    <property type="entry name" value="HATPase_C_sf"/>
</dbReference>
<dbReference type="InterPro" id="IPR005467">
    <property type="entry name" value="His_kinase_dom"/>
</dbReference>
<keyword evidence="10" id="KW-1185">Reference proteome</keyword>
<dbReference type="PRINTS" id="PR00344">
    <property type="entry name" value="BCTRLSENSOR"/>
</dbReference>
<dbReference type="Pfam" id="PF02518">
    <property type="entry name" value="HATPase_c"/>
    <property type="match status" value="1"/>
</dbReference>
<dbReference type="Gene3D" id="1.10.287.130">
    <property type="match status" value="1"/>
</dbReference>
<evidence type="ECO:0000256" key="4">
    <source>
        <dbReference type="ARBA" id="ARBA00023012"/>
    </source>
</evidence>
<dbReference type="InterPro" id="IPR001789">
    <property type="entry name" value="Sig_transdc_resp-reg_receiver"/>
</dbReference>
<dbReference type="Proteomes" id="UP001169063">
    <property type="component" value="Unassembled WGS sequence"/>
</dbReference>
<dbReference type="PROSITE" id="PS50109">
    <property type="entry name" value="HIS_KIN"/>
    <property type="match status" value="1"/>
</dbReference>
<evidence type="ECO:0000256" key="3">
    <source>
        <dbReference type="ARBA" id="ARBA00022553"/>
    </source>
</evidence>
<dbReference type="Pfam" id="PF00512">
    <property type="entry name" value="HisKA"/>
    <property type="match status" value="1"/>
</dbReference>
<name>A0ABT8SK75_9CAUL</name>
<feature type="transmembrane region" description="Helical" evidence="6">
    <location>
        <begin position="361"/>
        <end position="384"/>
    </location>
</feature>
<dbReference type="PANTHER" id="PTHR45339:SF1">
    <property type="entry name" value="HYBRID SIGNAL TRANSDUCTION HISTIDINE KINASE J"/>
    <property type="match status" value="1"/>
</dbReference>
<feature type="domain" description="Histidine kinase" evidence="7">
    <location>
        <begin position="463"/>
        <end position="679"/>
    </location>
</feature>
<gene>
    <name evidence="9" type="ORF">Q0812_03475</name>
</gene>